<evidence type="ECO:0000313" key="4">
    <source>
        <dbReference type="Proteomes" id="UP000256862"/>
    </source>
</evidence>
<reference evidence="4" key="1">
    <citation type="submission" date="2018-01" db="EMBL/GenBank/DDBJ databases">
        <authorList>
            <person name="Gaut B.S."/>
            <person name="Morton B.R."/>
            <person name="Clegg M.T."/>
            <person name="Duvall M.R."/>
        </authorList>
    </citation>
    <scope>NUCLEOTIDE SEQUENCE [LARGE SCALE GENOMIC DNA]</scope>
</reference>
<protein>
    <submittedName>
        <fullName evidence="3">Uncharacterized protein</fullName>
    </submittedName>
</protein>
<dbReference type="RefSeq" id="WP_147318568.1">
    <property type="nucleotide sequence ID" value="NZ_CP032519.1"/>
</dbReference>
<sequence length="119" mass="13436">MLNVPPAHPRDMLSTSELLHRIRACVRDVTTHARGEDDLDQAVQQQLDRLLRNAIATQSLPEIAVVLGSAAELRAFPDESVLERCTEVLRTSGSSVLRALVWTVRHRHARYRAQLKRAH</sequence>
<dbReference type="EMBL" id="OGUS01000064">
    <property type="protein sequence ID" value="SPC06536.1"/>
    <property type="molecule type" value="Genomic_DNA"/>
</dbReference>
<dbReference type="Proteomes" id="UP000623307">
    <property type="component" value="Chromosome 2"/>
</dbReference>
<accession>A0A375G330</accession>
<dbReference type="EMBL" id="CP069812">
    <property type="protein sequence ID" value="QRQ95857.1"/>
    <property type="molecule type" value="Genomic_DNA"/>
</dbReference>
<evidence type="ECO:0000313" key="3">
    <source>
        <dbReference type="EMBL" id="SPC12478.1"/>
    </source>
</evidence>
<gene>
    <name evidence="3" type="ORF">CO2235_150133</name>
    <name evidence="2" type="ORF">CO2235_U590112</name>
    <name evidence="1" type="ORF">JTE92_20900</name>
</gene>
<dbReference type="Proteomes" id="UP000256862">
    <property type="component" value="Chromosome CO2235"/>
</dbReference>
<reference evidence="3" key="2">
    <citation type="submission" date="2018-01" db="EMBL/GenBank/DDBJ databases">
        <authorList>
            <person name="Clerissi C."/>
        </authorList>
    </citation>
    <scope>NUCLEOTIDE SEQUENCE</scope>
    <source>
        <strain evidence="3">Cupriavidus oxalaticus LMG 2235</strain>
    </source>
</reference>
<dbReference type="OrthoDB" id="8969824at2"/>
<name>A0A375G330_9BURK</name>
<evidence type="ECO:0000313" key="5">
    <source>
        <dbReference type="Proteomes" id="UP000623307"/>
    </source>
</evidence>
<dbReference type="AlphaFoldDB" id="A0A375G330"/>
<evidence type="ECO:0000313" key="2">
    <source>
        <dbReference type="EMBL" id="SPC06536.1"/>
    </source>
</evidence>
<reference evidence="1 5" key="3">
    <citation type="submission" date="2021-02" db="EMBL/GenBank/DDBJ databases">
        <title>Complete Genome Sequence of Cupriavidus oxalaticus Strain Ox1, a Soil Oxalate-Degrading Species.</title>
        <authorList>
            <person name="Palmieri F."/>
            <person name="Udriet P."/>
            <person name="Deuasquier M."/>
            <person name="Beaudoing E."/>
            <person name="Johnson S.L."/>
            <person name="Davenport K.W."/>
            <person name="Chain P.S."/>
            <person name="Bindschedler S."/>
            <person name="Junier P."/>
        </authorList>
    </citation>
    <scope>NUCLEOTIDE SEQUENCE [LARGE SCALE GENOMIC DNA]</scope>
    <source>
        <strain evidence="1 5">Ox1</strain>
    </source>
</reference>
<keyword evidence="5" id="KW-1185">Reference proteome</keyword>
<dbReference type="GeneID" id="303492014"/>
<proteinExistence type="predicted"/>
<dbReference type="EMBL" id="OGUS01000115">
    <property type="protein sequence ID" value="SPC12478.1"/>
    <property type="molecule type" value="Genomic_DNA"/>
</dbReference>
<evidence type="ECO:0000313" key="1">
    <source>
        <dbReference type="EMBL" id="QRQ95857.1"/>
    </source>
</evidence>
<organism evidence="3">
    <name type="scientific">Cupriavidus oxalaticus</name>
    <dbReference type="NCBI Taxonomy" id="96344"/>
    <lineage>
        <taxon>Bacteria</taxon>
        <taxon>Pseudomonadati</taxon>
        <taxon>Pseudomonadota</taxon>
        <taxon>Betaproteobacteria</taxon>
        <taxon>Burkholderiales</taxon>
        <taxon>Burkholderiaceae</taxon>
        <taxon>Cupriavidus</taxon>
    </lineage>
</organism>